<evidence type="ECO:0000313" key="2">
    <source>
        <dbReference type="EMBL" id="QHT80524.1"/>
    </source>
</evidence>
<protein>
    <recommendedName>
        <fullName evidence="3">LamG-like jellyroll fold domain-containing protein</fullName>
    </recommendedName>
</protein>
<reference evidence="2" key="1">
    <citation type="journal article" date="2020" name="Nature">
        <title>Giant virus diversity and host interactions through global metagenomics.</title>
        <authorList>
            <person name="Schulz F."/>
            <person name="Roux S."/>
            <person name="Paez-Espino D."/>
            <person name="Jungbluth S."/>
            <person name="Walsh D.A."/>
            <person name="Denef V.J."/>
            <person name="McMahon K.D."/>
            <person name="Konstantinidis K.T."/>
            <person name="Eloe-Fadrosh E.A."/>
            <person name="Kyrpides N.C."/>
            <person name="Woyke T."/>
        </authorList>
    </citation>
    <scope>NUCLEOTIDE SEQUENCE</scope>
    <source>
        <strain evidence="2">GVMAG-M-3300023184-120</strain>
    </source>
</reference>
<evidence type="ECO:0000256" key="1">
    <source>
        <dbReference type="SAM" id="Phobius"/>
    </source>
</evidence>
<feature type="transmembrane region" description="Helical" evidence="1">
    <location>
        <begin position="58"/>
        <end position="78"/>
    </location>
</feature>
<accession>A0A6C0HJB3</accession>
<feature type="transmembrane region" description="Helical" evidence="1">
    <location>
        <begin position="27"/>
        <end position="46"/>
    </location>
</feature>
<name>A0A6C0HJB3_9ZZZZ</name>
<sequence>MRRARELLNTVIIPEVKSIIPVVPRSIVHLVFMVIFTLFVVVFMAIMANDKQAMGKNFLSYIISFVIIILTGCSLMFLELKSRNVYWVMGILVVSVSLILFNKQLFGANSATKVRSFFFTDYPIYPGFSKEVSFLIAYSLKMLVVCAVIIGASIFYRIFLNNSYKQKGYIGFIIQFLFYIPCLVSDYFAYLLKELQMTPFVVYYLLGIEVVLIGLYFLIPYLFRKMSTANSYQVLKSPLFLNHRKPLDGCKYIMKHFVHNSNKTLIGKTEITTKNRQTAFSMWISVNATTQLLENEKHTIFQYSSEENTQTGKPGVYYTSNNEYLFVFSDASGATSFTTAMPVQKWNHVVFNYFSNRCDLFLNGKLATSVTLDALSAPTFHDADSMIVGEDKDSIVGAICNINAYRLPMTPEQIAFAYNMYHLRNPPV</sequence>
<feature type="transmembrane region" description="Helical" evidence="1">
    <location>
        <begin position="135"/>
        <end position="156"/>
    </location>
</feature>
<keyword evidence="1" id="KW-0812">Transmembrane</keyword>
<dbReference type="SUPFAM" id="SSF49899">
    <property type="entry name" value="Concanavalin A-like lectins/glucanases"/>
    <property type="match status" value="1"/>
</dbReference>
<dbReference type="InterPro" id="IPR013320">
    <property type="entry name" value="ConA-like_dom_sf"/>
</dbReference>
<dbReference type="Gene3D" id="2.60.120.200">
    <property type="match status" value="1"/>
</dbReference>
<keyword evidence="1" id="KW-0472">Membrane</keyword>
<dbReference type="AlphaFoldDB" id="A0A6C0HJB3"/>
<feature type="transmembrane region" description="Helical" evidence="1">
    <location>
        <begin position="85"/>
        <end position="101"/>
    </location>
</feature>
<feature type="transmembrane region" description="Helical" evidence="1">
    <location>
        <begin position="168"/>
        <end position="190"/>
    </location>
</feature>
<proteinExistence type="predicted"/>
<organism evidence="2">
    <name type="scientific">viral metagenome</name>
    <dbReference type="NCBI Taxonomy" id="1070528"/>
    <lineage>
        <taxon>unclassified sequences</taxon>
        <taxon>metagenomes</taxon>
        <taxon>organismal metagenomes</taxon>
    </lineage>
</organism>
<feature type="transmembrane region" description="Helical" evidence="1">
    <location>
        <begin position="202"/>
        <end position="223"/>
    </location>
</feature>
<dbReference type="EMBL" id="MN739970">
    <property type="protein sequence ID" value="QHT80524.1"/>
    <property type="molecule type" value="Genomic_DNA"/>
</dbReference>
<evidence type="ECO:0008006" key="3">
    <source>
        <dbReference type="Google" id="ProtNLM"/>
    </source>
</evidence>
<dbReference type="Pfam" id="PF13385">
    <property type="entry name" value="Laminin_G_3"/>
    <property type="match status" value="1"/>
</dbReference>
<keyword evidence="1" id="KW-1133">Transmembrane helix</keyword>